<dbReference type="EnsemblPlants" id="Zm00001eb135080_T001">
    <property type="protein sequence ID" value="Zm00001eb135080_P001"/>
    <property type="gene ID" value="Zm00001eb135080"/>
</dbReference>
<dbReference type="InParanoid" id="A0A804N4T3"/>
<dbReference type="InterPro" id="IPR007644">
    <property type="entry name" value="RNA_pol_bsu_protrusion"/>
</dbReference>
<dbReference type="Gene3D" id="3.90.1100.10">
    <property type="match status" value="1"/>
</dbReference>
<evidence type="ECO:0000256" key="5">
    <source>
        <dbReference type="ARBA" id="ARBA00023163"/>
    </source>
</evidence>
<reference evidence="7" key="2">
    <citation type="submission" date="2019-07" db="EMBL/GenBank/DDBJ databases">
        <authorList>
            <person name="Seetharam A."/>
            <person name="Woodhouse M."/>
            <person name="Cannon E."/>
        </authorList>
    </citation>
    <scope>NUCLEOTIDE SEQUENCE [LARGE SCALE GENOMIC DNA]</scope>
    <source>
        <strain evidence="7">cv. B73</strain>
    </source>
</reference>
<keyword evidence="8" id="KW-1185">Reference proteome</keyword>
<sequence length="115" mass="13113">MACVMEFAGRRHPAARSRPRRPCCCIVGFLRLVGTLHRISFGQIYLSKPMMTEADGETATLFPKSARLRNLTYSAPLYVDVSYRVMKKGHDCEEVTETAEYPKVFIGKVLYLTYE</sequence>
<evidence type="ECO:0000256" key="1">
    <source>
        <dbReference type="ARBA" id="ARBA00012418"/>
    </source>
</evidence>
<evidence type="ECO:0000313" key="8">
    <source>
        <dbReference type="Proteomes" id="UP000007305"/>
    </source>
</evidence>
<feature type="domain" description="RNA polymerase beta subunit protrusion" evidence="6">
    <location>
        <begin position="37"/>
        <end position="109"/>
    </location>
</feature>
<dbReference type="AlphaFoldDB" id="A0A804N4T3"/>
<evidence type="ECO:0000256" key="2">
    <source>
        <dbReference type="ARBA" id="ARBA00022478"/>
    </source>
</evidence>
<reference evidence="7" key="3">
    <citation type="submission" date="2021-05" db="UniProtKB">
        <authorList>
            <consortium name="EnsemblPlants"/>
        </authorList>
    </citation>
    <scope>IDENTIFICATION</scope>
    <source>
        <strain evidence="7">cv. B73</strain>
    </source>
</reference>
<evidence type="ECO:0000313" key="7">
    <source>
        <dbReference type="EnsemblPlants" id="Zm00001eb135080_P001"/>
    </source>
</evidence>
<dbReference type="Proteomes" id="UP000007305">
    <property type="component" value="Chromosome 3"/>
</dbReference>
<dbReference type="EC" id="2.7.7.6" evidence="1"/>
<keyword evidence="3" id="KW-0808">Transferase</keyword>
<name>A0A804N4T3_MAIZE</name>
<dbReference type="GO" id="GO:0003677">
    <property type="term" value="F:DNA binding"/>
    <property type="evidence" value="ECO:0007669"/>
    <property type="project" value="InterPro"/>
</dbReference>
<evidence type="ECO:0000256" key="3">
    <source>
        <dbReference type="ARBA" id="ARBA00022679"/>
    </source>
</evidence>
<accession>A0A804N4T3</accession>
<organism evidence="7 8">
    <name type="scientific">Zea mays</name>
    <name type="common">Maize</name>
    <dbReference type="NCBI Taxonomy" id="4577"/>
    <lineage>
        <taxon>Eukaryota</taxon>
        <taxon>Viridiplantae</taxon>
        <taxon>Streptophyta</taxon>
        <taxon>Embryophyta</taxon>
        <taxon>Tracheophyta</taxon>
        <taxon>Spermatophyta</taxon>
        <taxon>Magnoliopsida</taxon>
        <taxon>Liliopsida</taxon>
        <taxon>Poales</taxon>
        <taxon>Poaceae</taxon>
        <taxon>PACMAD clade</taxon>
        <taxon>Panicoideae</taxon>
        <taxon>Andropogonodae</taxon>
        <taxon>Andropogoneae</taxon>
        <taxon>Tripsacinae</taxon>
        <taxon>Zea</taxon>
    </lineage>
</organism>
<dbReference type="SUPFAM" id="SSF64484">
    <property type="entry name" value="beta and beta-prime subunits of DNA dependent RNA-polymerase"/>
    <property type="match status" value="1"/>
</dbReference>
<dbReference type="Gramene" id="Zm00001eb135080_T001">
    <property type="protein sequence ID" value="Zm00001eb135080_P001"/>
    <property type="gene ID" value="Zm00001eb135080"/>
</dbReference>
<reference evidence="8" key="1">
    <citation type="submission" date="2015-12" db="EMBL/GenBank/DDBJ databases">
        <title>Update maize B73 reference genome by single molecule sequencing technologies.</title>
        <authorList>
            <consortium name="Maize Genome Sequencing Project"/>
            <person name="Ware D."/>
        </authorList>
    </citation>
    <scope>NUCLEOTIDE SEQUENCE [LARGE SCALE GENOMIC DNA]</scope>
    <source>
        <strain evidence="8">cv. B73</strain>
    </source>
</reference>
<evidence type="ECO:0000259" key="6">
    <source>
        <dbReference type="Pfam" id="PF04563"/>
    </source>
</evidence>
<proteinExistence type="predicted"/>
<dbReference type="GO" id="GO:0000428">
    <property type="term" value="C:DNA-directed RNA polymerase complex"/>
    <property type="evidence" value="ECO:0007669"/>
    <property type="project" value="UniProtKB-KW"/>
</dbReference>
<keyword evidence="2" id="KW-0240">DNA-directed RNA polymerase</keyword>
<keyword evidence="5" id="KW-0804">Transcription</keyword>
<dbReference type="GO" id="GO:0006351">
    <property type="term" value="P:DNA-templated transcription"/>
    <property type="evidence" value="ECO:0007669"/>
    <property type="project" value="InterPro"/>
</dbReference>
<dbReference type="Pfam" id="PF04563">
    <property type="entry name" value="RNA_pol_Rpb2_1"/>
    <property type="match status" value="1"/>
</dbReference>
<protein>
    <recommendedName>
        <fullName evidence="1">DNA-directed RNA polymerase</fullName>
        <ecNumber evidence="1">2.7.7.6</ecNumber>
    </recommendedName>
</protein>
<dbReference type="GO" id="GO:0003899">
    <property type="term" value="F:DNA-directed RNA polymerase activity"/>
    <property type="evidence" value="ECO:0007669"/>
    <property type="project" value="UniProtKB-EC"/>
</dbReference>
<keyword evidence="4" id="KW-0548">Nucleotidyltransferase</keyword>
<evidence type="ECO:0000256" key="4">
    <source>
        <dbReference type="ARBA" id="ARBA00022695"/>
    </source>
</evidence>